<keyword evidence="1" id="KW-0812">Transmembrane</keyword>
<reference evidence="2" key="1">
    <citation type="submission" date="2017-07" db="EMBL/GenBank/DDBJ databases">
        <title>Taro Niue Genome Assembly and Annotation.</title>
        <authorList>
            <person name="Atibalentja N."/>
            <person name="Keating K."/>
            <person name="Fields C.J."/>
        </authorList>
    </citation>
    <scope>NUCLEOTIDE SEQUENCE</scope>
    <source>
        <strain evidence="2">Niue_2</strain>
        <tissue evidence="2">Leaf</tissue>
    </source>
</reference>
<accession>A0A843VWS0</accession>
<sequence>MFVVERCSRLVACDLGGCAEGCHRVVADSIGFVGVMHVCITTLVGGCGIVVFGFAVCFLLGVPSKDYLVCTSACALKPMAESHVIRLVTVKSIDLKVLVHVLLTLLWNKPVRLVSVVQQRYSSGVSTWWVRGQLACVMELCYSVLALLDCCE</sequence>
<organism evidence="2 3">
    <name type="scientific">Colocasia esculenta</name>
    <name type="common">Wild taro</name>
    <name type="synonym">Arum esculentum</name>
    <dbReference type="NCBI Taxonomy" id="4460"/>
    <lineage>
        <taxon>Eukaryota</taxon>
        <taxon>Viridiplantae</taxon>
        <taxon>Streptophyta</taxon>
        <taxon>Embryophyta</taxon>
        <taxon>Tracheophyta</taxon>
        <taxon>Spermatophyta</taxon>
        <taxon>Magnoliopsida</taxon>
        <taxon>Liliopsida</taxon>
        <taxon>Araceae</taxon>
        <taxon>Aroideae</taxon>
        <taxon>Colocasieae</taxon>
        <taxon>Colocasia</taxon>
    </lineage>
</organism>
<keyword evidence="1" id="KW-1133">Transmembrane helix</keyword>
<dbReference type="AlphaFoldDB" id="A0A843VWS0"/>
<keyword evidence="3" id="KW-1185">Reference proteome</keyword>
<comment type="caution">
    <text evidence="2">The sequence shown here is derived from an EMBL/GenBank/DDBJ whole genome shotgun (WGS) entry which is preliminary data.</text>
</comment>
<evidence type="ECO:0000256" key="1">
    <source>
        <dbReference type="SAM" id="Phobius"/>
    </source>
</evidence>
<evidence type="ECO:0000313" key="3">
    <source>
        <dbReference type="Proteomes" id="UP000652761"/>
    </source>
</evidence>
<dbReference type="EMBL" id="NMUH01003031">
    <property type="protein sequence ID" value="MQM03423.1"/>
    <property type="molecule type" value="Genomic_DNA"/>
</dbReference>
<name>A0A843VWS0_COLES</name>
<keyword evidence="1" id="KW-0472">Membrane</keyword>
<gene>
    <name evidence="2" type="ORF">Taro_036204</name>
</gene>
<proteinExistence type="predicted"/>
<evidence type="ECO:0000313" key="2">
    <source>
        <dbReference type="EMBL" id="MQM03423.1"/>
    </source>
</evidence>
<protein>
    <submittedName>
        <fullName evidence="2">Uncharacterized protein</fullName>
    </submittedName>
</protein>
<dbReference type="Proteomes" id="UP000652761">
    <property type="component" value="Unassembled WGS sequence"/>
</dbReference>
<feature type="transmembrane region" description="Helical" evidence="1">
    <location>
        <begin position="35"/>
        <end position="62"/>
    </location>
</feature>